<dbReference type="EMBL" id="ML179909">
    <property type="protein sequence ID" value="THU80395.1"/>
    <property type="molecule type" value="Genomic_DNA"/>
</dbReference>
<protein>
    <submittedName>
        <fullName evidence="2">Uncharacterized protein</fullName>
    </submittedName>
</protein>
<dbReference type="Proteomes" id="UP000297245">
    <property type="component" value="Unassembled WGS sequence"/>
</dbReference>
<dbReference type="AlphaFoldDB" id="A0A4V4HBR0"/>
<feature type="region of interest" description="Disordered" evidence="1">
    <location>
        <begin position="59"/>
        <end position="103"/>
    </location>
</feature>
<feature type="compositionally biased region" description="Acidic residues" evidence="1">
    <location>
        <begin position="82"/>
        <end position="99"/>
    </location>
</feature>
<gene>
    <name evidence="2" type="ORF">K435DRAFT_809917</name>
</gene>
<accession>A0A4V4HBR0</accession>
<evidence type="ECO:0000256" key="1">
    <source>
        <dbReference type="SAM" id="MobiDB-lite"/>
    </source>
</evidence>
<organism evidence="2 3">
    <name type="scientific">Dendrothele bispora (strain CBS 962.96)</name>
    <dbReference type="NCBI Taxonomy" id="1314807"/>
    <lineage>
        <taxon>Eukaryota</taxon>
        <taxon>Fungi</taxon>
        <taxon>Dikarya</taxon>
        <taxon>Basidiomycota</taxon>
        <taxon>Agaricomycotina</taxon>
        <taxon>Agaricomycetes</taxon>
        <taxon>Agaricomycetidae</taxon>
        <taxon>Agaricales</taxon>
        <taxon>Agaricales incertae sedis</taxon>
        <taxon>Dendrothele</taxon>
    </lineage>
</organism>
<reference evidence="2 3" key="1">
    <citation type="journal article" date="2019" name="Nat. Ecol. Evol.">
        <title>Megaphylogeny resolves global patterns of mushroom evolution.</title>
        <authorList>
            <person name="Varga T."/>
            <person name="Krizsan K."/>
            <person name="Foldi C."/>
            <person name="Dima B."/>
            <person name="Sanchez-Garcia M."/>
            <person name="Sanchez-Ramirez S."/>
            <person name="Szollosi G.J."/>
            <person name="Szarkandi J.G."/>
            <person name="Papp V."/>
            <person name="Albert L."/>
            <person name="Andreopoulos W."/>
            <person name="Angelini C."/>
            <person name="Antonin V."/>
            <person name="Barry K.W."/>
            <person name="Bougher N.L."/>
            <person name="Buchanan P."/>
            <person name="Buyck B."/>
            <person name="Bense V."/>
            <person name="Catcheside P."/>
            <person name="Chovatia M."/>
            <person name="Cooper J."/>
            <person name="Damon W."/>
            <person name="Desjardin D."/>
            <person name="Finy P."/>
            <person name="Geml J."/>
            <person name="Haridas S."/>
            <person name="Hughes K."/>
            <person name="Justo A."/>
            <person name="Karasinski D."/>
            <person name="Kautmanova I."/>
            <person name="Kiss B."/>
            <person name="Kocsube S."/>
            <person name="Kotiranta H."/>
            <person name="LaButti K.M."/>
            <person name="Lechner B.E."/>
            <person name="Liimatainen K."/>
            <person name="Lipzen A."/>
            <person name="Lukacs Z."/>
            <person name="Mihaltcheva S."/>
            <person name="Morgado L.N."/>
            <person name="Niskanen T."/>
            <person name="Noordeloos M.E."/>
            <person name="Ohm R.A."/>
            <person name="Ortiz-Santana B."/>
            <person name="Ovrebo C."/>
            <person name="Racz N."/>
            <person name="Riley R."/>
            <person name="Savchenko A."/>
            <person name="Shiryaev A."/>
            <person name="Soop K."/>
            <person name="Spirin V."/>
            <person name="Szebenyi C."/>
            <person name="Tomsovsky M."/>
            <person name="Tulloss R.E."/>
            <person name="Uehling J."/>
            <person name="Grigoriev I.V."/>
            <person name="Vagvolgyi C."/>
            <person name="Papp T."/>
            <person name="Martin F.M."/>
            <person name="Miettinen O."/>
            <person name="Hibbett D.S."/>
            <person name="Nagy L.G."/>
        </authorList>
    </citation>
    <scope>NUCLEOTIDE SEQUENCE [LARGE SCALE GENOMIC DNA]</scope>
    <source>
        <strain evidence="2 3">CBS 962.96</strain>
    </source>
</reference>
<name>A0A4V4HBR0_DENBC</name>
<sequence length="169" mass="19575">MPPNCLDAPFSLLPLELTVIIGALKRLPTLTDNENQLLSHFLHYLCTYPNSNWTHSEDTAGTVPLTPPFTPRRTLKRKSYREEEEKEEEEDEEAEEEEVVANPVCQRENTNTDWRNVAKEWRDRVNIALFFTTKMCRVLEEKKQLQPGRRPGAKKVIDDLVKPNPNLSC</sequence>
<keyword evidence="3" id="KW-1185">Reference proteome</keyword>
<evidence type="ECO:0000313" key="3">
    <source>
        <dbReference type="Proteomes" id="UP000297245"/>
    </source>
</evidence>
<evidence type="ECO:0000313" key="2">
    <source>
        <dbReference type="EMBL" id="THU80395.1"/>
    </source>
</evidence>
<proteinExistence type="predicted"/>